<organism evidence="2 3">
    <name type="scientific">Dictyobacter arantiisoli</name>
    <dbReference type="NCBI Taxonomy" id="2014874"/>
    <lineage>
        <taxon>Bacteria</taxon>
        <taxon>Bacillati</taxon>
        <taxon>Chloroflexota</taxon>
        <taxon>Ktedonobacteria</taxon>
        <taxon>Ktedonobacterales</taxon>
        <taxon>Dictyobacteraceae</taxon>
        <taxon>Dictyobacter</taxon>
    </lineage>
</organism>
<dbReference type="OrthoDB" id="173253at2"/>
<feature type="transmembrane region" description="Helical" evidence="1">
    <location>
        <begin position="318"/>
        <end position="343"/>
    </location>
</feature>
<keyword evidence="1" id="KW-1133">Transmembrane helix</keyword>
<keyword evidence="1" id="KW-0472">Membrane</keyword>
<accession>A0A5A5T6J3</accession>
<feature type="transmembrane region" description="Helical" evidence="1">
    <location>
        <begin position="56"/>
        <end position="75"/>
    </location>
</feature>
<dbReference type="EMBL" id="BIXY01000003">
    <property type="protein sequence ID" value="GCF06796.1"/>
    <property type="molecule type" value="Genomic_DNA"/>
</dbReference>
<feature type="transmembrane region" description="Helical" evidence="1">
    <location>
        <begin position="543"/>
        <end position="563"/>
    </location>
</feature>
<feature type="transmembrane region" description="Helical" evidence="1">
    <location>
        <begin position="569"/>
        <end position="589"/>
    </location>
</feature>
<reference evidence="2 3" key="1">
    <citation type="submission" date="2019-01" db="EMBL/GenBank/DDBJ databases">
        <title>Draft genome sequence of Dictyobacter sp. Uno17.</title>
        <authorList>
            <person name="Wang C.M."/>
            <person name="Zheng Y."/>
            <person name="Sakai Y."/>
            <person name="Abe K."/>
            <person name="Yokota A."/>
            <person name="Yabe S."/>
        </authorList>
    </citation>
    <scope>NUCLEOTIDE SEQUENCE [LARGE SCALE GENOMIC DNA]</scope>
    <source>
        <strain evidence="2 3">Uno17</strain>
    </source>
</reference>
<keyword evidence="3" id="KW-1185">Reference proteome</keyword>
<gene>
    <name evidence="2" type="ORF">KDI_03600</name>
</gene>
<dbReference type="RefSeq" id="WP_149399741.1">
    <property type="nucleotide sequence ID" value="NZ_BIXY01000003.1"/>
</dbReference>
<dbReference type="AlphaFoldDB" id="A0A5A5T6J3"/>
<comment type="caution">
    <text evidence="2">The sequence shown here is derived from an EMBL/GenBank/DDBJ whole genome shotgun (WGS) entry which is preliminary data.</text>
</comment>
<protein>
    <submittedName>
        <fullName evidence="2">Uncharacterized protein</fullName>
    </submittedName>
</protein>
<feature type="transmembrane region" description="Helical" evidence="1">
    <location>
        <begin position="447"/>
        <end position="465"/>
    </location>
</feature>
<sequence length="592" mass="63175">MKELLHRYYLRAIDKVSLYVTPAAKKDVWRARLEQAMDTALIRLRQGPEAAQKPRLVVRIFVLLMCGLLGFYLLLTTHQFSSFSSTKTGTVTAIAALATPTHKASTAASTSPSYRPGKGGVEQATTIKSAQQAQKAYADVTCDINKTPNDYALGSPGNTLGGCHIKTDQYDCNYSPIMDAQIATAPPGTPPTYKFDCTFNGKLYDCPFSNFSIIIGNITCNYSGGEHCTIAECPLVGQTCATVDNANPVTGLPQPTPPASSTNGTTAAPDNKLCAVPVPIDCTTIAVGATDVLQGNTGLLTSTPAAATYQSAAVTNSWTTMLSIVGALLAFMLVLAGYQVLLGPYSARYVTSSEALGRVIMILVAAVASLWMTGLLIEVMNGLSTFFKGFIFGTGTPIGVPSARWGCNVKQLFGNIYNLSIYNLQVTNQQITADQHSKLVFMDMAGLINHISDYILTILTVVLALQLMIRLIFLNGYIIMTPLMFFCGALPGNVGSGIMRAWIKEFLALIAVQFFQLFATGILAFLFEAAQPALGSSTYPGQLFAKIAPILCMIVILGVPRLLNSSATNLLSTMSSSMSGAMTGIILIVRGL</sequence>
<feature type="transmembrane region" description="Helical" evidence="1">
    <location>
        <begin position="472"/>
        <end position="494"/>
    </location>
</feature>
<proteinExistence type="predicted"/>
<evidence type="ECO:0000313" key="3">
    <source>
        <dbReference type="Proteomes" id="UP000322530"/>
    </source>
</evidence>
<name>A0A5A5T6J3_9CHLR</name>
<dbReference type="Proteomes" id="UP000322530">
    <property type="component" value="Unassembled WGS sequence"/>
</dbReference>
<evidence type="ECO:0000256" key="1">
    <source>
        <dbReference type="SAM" id="Phobius"/>
    </source>
</evidence>
<feature type="transmembrane region" description="Helical" evidence="1">
    <location>
        <begin position="506"/>
        <end position="527"/>
    </location>
</feature>
<keyword evidence="1" id="KW-0812">Transmembrane</keyword>
<feature type="transmembrane region" description="Helical" evidence="1">
    <location>
        <begin position="355"/>
        <end position="377"/>
    </location>
</feature>
<evidence type="ECO:0000313" key="2">
    <source>
        <dbReference type="EMBL" id="GCF06796.1"/>
    </source>
</evidence>